<dbReference type="EMBL" id="AFYH01237584">
    <property type="status" value="NOT_ANNOTATED_CDS"/>
    <property type="molecule type" value="Genomic_DNA"/>
</dbReference>
<keyword evidence="5" id="KW-0472">Membrane</keyword>
<dbReference type="GO" id="GO:0007160">
    <property type="term" value="P:cell-matrix adhesion"/>
    <property type="evidence" value="ECO:0007669"/>
    <property type="project" value="TreeGrafter"/>
</dbReference>
<dbReference type="InParanoid" id="H3A4P9"/>
<dbReference type="EMBL" id="AFYH01237586">
    <property type="status" value="NOT_ANNOTATED_CDS"/>
    <property type="molecule type" value="Genomic_DNA"/>
</dbReference>
<keyword evidence="4" id="KW-0130">Cell adhesion</keyword>
<dbReference type="Ensembl" id="ENSLACT00000004659.1">
    <property type="protein sequence ID" value="ENSLACP00000004620.1"/>
    <property type="gene ID" value="ENSLACG00000004112.1"/>
</dbReference>
<dbReference type="GeneTree" id="ENSGT00950000182957"/>
<keyword evidence="6" id="KW-0325">Glycoprotein</keyword>
<dbReference type="FunCoup" id="H3A4P9">
    <property type="interactions" value="11"/>
</dbReference>
<sequence length="504" mass="55123">LIYHFSTSKLNSSNCRGFFKIAGRGNLNVLNRRSEKRIKLLNEAYGCLGITNSVSKDDVAILNNLVCGLSGSIIGNSDPSIMNLLKNCELTSDQESSVTNLLINGNTTLGHPSNWNIITLKSLGKFPLYFKDELWYHIKQDTKYSFLKYFMEQLNTDGVSTEIKAKFLSTFVRKQSARGAGCTIGNITRSTILESDFPVNYETAQFKFCLDNDVLVANLADMANKALPDAYLQIVKNKLDQVYPGGAVPEDQLKLLRSIAHSYTVSEIENWNITSIDTLAALMDSKDPVWEDSKVKVIITRYLQSGGKLDAITLNTIGGPYLCTLDDSQINSITSANLRDAHGLVISSCSQSKENILYHIAKSAFADKINNSVGYYNLIRSYLGNDTLKRISPTDICNVSGAPASDLETLAKSNISMDIDTFIQLNPSEVMKLHVNNVRSLLGVNLKDLKEREADATIRSWIQAQNQSDLDTLYIGLRGGPTGTGPPAPGPTGTGPPAPGPTGT</sequence>
<dbReference type="EMBL" id="AFYH01237587">
    <property type="status" value="NOT_ANNOTATED_CDS"/>
    <property type="molecule type" value="Genomic_DNA"/>
</dbReference>
<evidence type="ECO:0008006" key="10">
    <source>
        <dbReference type="Google" id="ProtNLM"/>
    </source>
</evidence>
<dbReference type="PANTHER" id="PTHR23412:SF6">
    <property type="entry name" value="MESOTHELIN"/>
    <property type="match status" value="1"/>
</dbReference>
<evidence type="ECO:0000256" key="1">
    <source>
        <dbReference type="ARBA" id="ARBA00004370"/>
    </source>
</evidence>
<comment type="similarity">
    <text evidence="2">Belongs to the mesothelin family.</text>
</comment>
<comment type="subcellular location">
    <subcellularLocation>
        <location evidence="1">Membrane</location>
    </subcellularLocation>
</comment>
<reference evidence="8" key="3">
    <citation type="submission" date="2025-09" db="UniProtKB">
        <authorList>
            <consortium name="Ensembl"/>
        </authorList>
    </citation>
    <scope>IDENTIFICATION</scope>
</reference>
<evidence type="ECO:0000313" key="9">
    <source>
        <dbReference type="Proteomes" id="UP000008672"/>
    </source>
</evidence>
<dbReference type="Gene3D" id="1.20.970.40">
    <property type="match status" value="1"/>
</dbReference>
<dbReference type="HOGENOM" id="CLU_014552_3_0_1"/>
<name>H3A4P9_LATCH</name>
<dbReference type="OMA" id="CRAFTHR"/>
<dbReference type="GO" id="GO:0016020">
    <property type="term" value="C:membrane"/>
    <property type="evidence" value="ECO:0007669"/>
    <property type="project" value="UniProtKB-SubCell"/>
</dbReference>
<evidence type="ECO:0000313" key="8">
    <source>
        <dbReference type="Ensembl" id="ENSLACP00000004620.1"/>
    </source>
</evidence>
<keyword evidence="3" id="KW-0732">Signal</keyword>
<dbReference type="GO" id="GO:0009986">
    <property type="term" value="C:cell surface"/>
    <property type="evidence" value="ECO:0007669"/>
    <property type="project" value="TreeGrafter"/>
</dbReference>
<reference evidence="8" key="2">
    <citation type="submission" date="2025-08" db="UniProtKB">
        <authorList>
            <consortium name="Ensembl"/>
        </authorList>
    </citation>
    <scope>IDENTIFICATION</scope>
</reference>
<keyword evidence="9" id="KW-1185">Reference proteome</keyword>
<feature type="compositionally biased region" description="Pro residues" evidence="7">
    <location>
        <begin position="484"/>
        <end position="504"/>
    </location>
</feature>
<dbReference type="AlphaFoldDB" id="H3A4P9"/>
<dbReference type="eggNOG" id="ENOG502QRX1">
    <property type="taxonomic scope" value="Eukaryota"/>
</dbReference>
<dbReference type="Pfam" id="PF06060">
    <property type="entry name" value="Mesothelin"/>
    <property type="match status" value="1"/>
</dbReference>
<organism evidence="8 9">
    <name type="scientific">Latimeria chalumnae</name>
    <name type="common">Coelacanth</name>
    <dbReference type="NCBI Taxonomy" id="7897"/>
    <lineage>
        <taxon>Eukaryota</taxon>
        <taxon>Metazoa</taxon>
        <taxon>Chordata</taxon>
        <taxon>Craniata</taxon>
        <taxon>Vertebrata</taxon>
        <taxon>Euteleostomi</taxon>
        <taxon>Coelacanthiformes</taxon>
        <taxon>Coelacanthidae</taxon>
        <taxon>Latimeria</taxon>
    </lineage>
</organism>
<dbReference type="InterPro" id="IPR010335">
    <property type="entry name" value="Mesothelin"/>
</dbReference>
<evidence type="ECO:0000256" key="7">
    <source>
        <dbReference type="SAM" id="MobiDB-lite"/>
    </source>
</evidence>
<protein>
    <recommendedName>
        <fullName evidence="10">Mesothelin</fullName>
    </recommendedName>
</protein>
<evidence type="ECO:0000256" key="4">
    <source>
        <dbReference type="ARBA" id="ARBA00022889"/>
    </source>
</evidence>
<dbReference type="Proteomes" id="UP000008672">
    <property type="component" value="Unassembled WGS sequence"/>
</dbReference>
<dbReference type="PANTHER" id="PTHR23412">
    <property type="entry name" value="STEREOCILIN RELATED"/>
    <property type="match status" value="1"/>
</dbReference>
<accession>H3A4P9</accession>
<feature type="region of interest" description="Disordered" evidence="7">
    <location>
        <begin position="477"/>
        <end position="504"/>
    </location>
</feature>
<proteinExistence type="inferred from homology"/>
<evidence type="ECO:0000256" key="2">
    <source>
        <dbReference type="ARBA" id="ARBA00011016"/>
    </source>
</evidence>
<reference evidence="9" key="1">
    <citation type="submission" date="2011-08" db="EMBL/GenBank/DDBJ databases">
        <title>The draft genome of Latimeria chalumnae.</title>
        <authorList>
            <person name="Di Palma F."/>
            <person name="Alfoldi J."/>
            <person name="Johnson J."/>
            <person name="Berlin A."/>
            <person name="Gnerre S."/>
            <person name="Jaffe D."/>
            <person name="MacCallum I."/>
            <person name="Young S."/>
            <person name="Walker B.J."/>
            <person name="Lander E."/>
            <person name="Lindblad-Toh K."/>
        </authorList>
    </citation>
    <scope>NUCLEOTIDE SEQUENCE [LARGE SCALE GENOMIC DNA]</scope>
    <source>
        <strain evidence="9">Wild caught</strain>
    </source>
</reference>
<evidence type="ECO:0000256" key="5">
    <source>
        <dbReference type="ARBA" id="ARBA00023136"/>
    </source>
</evidence>
<dbReference type="EMBL" id="AFYH01237585">
    <property type="status" value="NOT_ANNOTATED_CDS"/>
    <property type="molecule type" value="Genomic_DNA"/>
</dbReference>
<evidence type="ECO:0000256" key="6">
    <source>
        <dbReference type="ARBA" id="ARBA00023180"/>
    </source>
</evidence>
<dbReference type="InterPro" id="IPR026664">
    <property type="entry name" value="Stereocilin-rel"/>
</dbReference>
<evidence type="ECO:0000256" key="3">
    <source>
        <dbReference type="ARBA" id="ARBA00022729"/>
    </source>
</evidence>